<dbReference type="InterPro" id="IPR000793">
    <property type="entry name" value="ATP_synth_asu_C"/>
</dbReference>
<evidence type="ECO:0007829" key="17">
    <source>
        <dbReference type="PDB" id="9IO5"/>
    </source>
</evidence>
<feature type="binding site" evidence="17">
    <location>
        <position position="155"/>
    </location>
    <ligand>
        <name>Mg(2+)</name>
        <dbReference type="ChEBI" id="CHEBI:18420"/>
        <label>2</label>
    </ligand>
</feature>
<dbReference type="Gene3D" id="3.40.50.12240">
    <property type="match status" value="1"/>
</dbReference>
<feature type="binding site" evidence="17">
    <location>
        <position position="344"/>
    </location>
    <ligand>
        <name>ADP</name>
        <dbReference type="ChEBI" id="CHEBI:456216"/>
    </ligand>
</feature>
<feature type="domain" description="ATPase F1/V1/A1 complex alpha/beta subunit nucleotide-binding" evidence="13">
    <location>
        <begin position="128"/>
        <end position="343"/>
    </location>
</feature>
<evidence type="ECO:0000256" key="12">
    <source>
        <dbReference type="ARBA" id="ARBA00026013"/>
    </source>
</evidence>
<evidence type="ECO:0000313" key="16">
    <source>
        <dbReference type="Proteomes" id="UP000009072"/>
    </source>
</evidence>
<dbReference type="HOGENOM" id="CLU_010091_0_0_14"/>
<dbReference type="InterPro" id="IPR000194">
    <property type="entry name" value="ATPase_F1/V1/A1_a/bsu_nucl-bd"/>
</dbReference>
<evidence type="ECO:0000256" key="3">
    <source>
        <dbReference type="ARBA" id="ARBA00022448"/>
    </source>
</evidence>
<keyword evidence="7" id="KW-1278">Translocase</keyword>
<dbReference type="PANTHER" id="PTHR48082:SF2">
    <property type="entry name" value="ATP SYNTHASE SUBUNIT ALPHA, MITOCHONDRIAL"/>
    <property type="match status" value="1"/>
</dbReference>
<dbReference type="GO" id="GO:0016787">
    <property type="term" value="F:hydrolase activity"/>
    <property type="evidence" value="ECO:0007669"/>
    <property type="project" value="UniProtKB-KW"/>
</dbReference>
<dbReference type="eggNOG" id="COG0056">
    <property type="taxonomic scope" value="Bacteria"/>
</dbReference>
<keyword evidence="8" id="KW-0406">Ion transport</keyword>
<evidence type="ECO:0000256" key="8">
    <source>
        <dbReference type="ARBA" id="ARBA00023065"/>
    </source>
</evidence>
<keyword evidence="6 17" id="KW-0067">ATP-binding</keyword>
<dbReference type="GO" id="GO:0005524">
    <property type="term" value="F:ATP binding"/>
    <property type="evidence" value="ECO:0007669"/>
    <property type="project" value="UniProtKB-KW"/>
</dbReference>
<keyword evidence="15" id="KW-0378">Hydrolase</keyword>
<keyword evidence="3" id="KW-0813">Transport</keyword>
<keyword evidence="9" id="KW-0472">Membrane</keyword>
<dbReference type="AlphaFoldDB" id="Q6KIC4"/>
<evidence type="ECO:0000256" key="1">
    <source>
        <dbReference type="ARBA" id="ARBA00004370"/>
    </source>
</evidence>
<feature type="binding site" evidence="17">
    <location>
        <position position="403"/>
    </location>
    <ligand>
        <name>ATP</name>
        <dbReference type="ChEBI" id="CHEBI:30616"/>
        <label>1</label>
    </ligand>
</feature>
<dbReference type="Proteomes" id="UP000009072">
    <property type="component" value="Chromosome"/>
</dbReference>
<feature type="binding site" evidence="17">
    <location>
        <position position="155"/>
    </location>
    <ligand>
        <name>ATP</name>
        <dbReference type="ChEBI" id="CHEBI:30616"/>
        <label>1</label>
    </ligand>
</feature>
<feature type="binding site" evidence="17">
    <location>
        <position position="153"/>
    </location>
    <ligand>
        <name>ATP</name>
        <dbReference type="ChEBI" id="CHEBI:30616"/>
        <label>1</label>
    </ligand>
</feature>
<keyword evidence="10" id="KW-0139">CF(1)</keyword>
<feature type="binding site" evidence="17">
    <location>
        <position position="156"/>
    </location>
    <ligand>
        <name>ATP</name>
        <dbReference type="ChEBI" id="CHEBI:30616"/>
        <label>1</label>
    </ligand>
</feature>
<gene>
    <name evidence="15" type="primary">atpA</name>
    <name evidence="15" type="ordered locus">MMOB1660</name>
</gene>
<dbReference type="InterPro" id="IPR005294">
    <property type="entry name" value="ATP_synth_F1_asu"/>
</dbReference>
<dbReference type="OrthoDB" id="395038at2"/>
<feature type="binding site" evidence="17">
    <location>
        <position position="151"/>
    </location>
    <ligand>
        <name>ATP</name>
        <dbReference type="ChEBI" id="CHEBI:30616"/>
        <label>1</label>
    </ligand>
</feature>
<evidence type="ECO:0000256" key="7">
    <source>
        <dbReference type="ARBA" id="ARBA00022967"/>
    </source>
</evidence>
<evidence type="ECO:0000256" key="5">
    <source>
        <dbReference type="ARBA" id="ARBA00022781"/>
    </source>
</evidence>
<dbReference type="RefSeq" id="WP_011264686.1">
    <property type="nucleotide sequence ID" value="NC_006908.1"/>
</dbReference>
<proteinExistence type="evidence at protein level"/>
<comment type="subcellular location">
    <subcellularLocation>
        <location evidence="1">Membrane</location>
    </subcellularLocation>
</comment>
<evidence type="ECO:0000313" key="15">
    <source>
        <dbReference type="EMBL" id="AAT27652.1"/>
    </source>
</evidence>
<dbReference type="SUPFAM" id="SSF52540">
    <property type="entry name" value="P-loop containing nucleoside triphosphate hydrolases"/>
    <property type="match status" value="1"/>
</dbReference>
<evidence type="ECO:0000256" key="9">
    <source>
        <dbReference type="ARBA" id="ARBA00023136"/>
    </source>
</evidence>
<comment type="subunit">
    <text evidence="12">F-type ATPases have 2 components, CF(1) - the catalytic core - and CF(0) - the membrane proton channel. CF(1) has five subunits: alpha(3), beta(3), gamma(1), delta(1), epsilon(1). CF(0) has four main subunits: a(1), b(1), b'(1) and c(9-12).</text>
</comment>
<feature type="binding site" evidence="17">
    <location>
        <position position="152"/>
    </location>
    <ligand>
        <name>ATP</name>
        <dbReference type="ChEBI" id="CHEBI:30616"/>
        <label>1</label>
    </ligand>
</feature>
<dbReference type="SMR" id="Q6KIC4"/>
<dbReference type="EC" id="3.6.3.14" evidence="15"/>
<feature type="binding site" evidence="17">
    <location>
        <position position="154"/>
    </location>
    <ligand>
        <name>ATP</name>
        <dbReference type="ChEBI" id="CHEBI:30616"/>
        <label>1</label>
    </ligand>
</feature>
<keyword evidence="5" id="KW-0375">Hydrogen ion transport</keyword>
<evidence type="ECO:0000259" key="13">
    <source>
        <dbReference type="Pfam" id="PF00006"/>
    </source>
</evidence>
<dbReference type="NCBIfam" id="NF045863">
    <property type="entry name" value="glide_MMOB1660"/>
    <property type="match status" value="1"/>
</dbReference>
<evidence type="ECO:0000256" key="2">
    <source>
        <dbReference type="ARBA" id="ARBA00008936"/>
    </source>
</evidence>
<feature type="binding site" evidence="17">
    <location>
        <position position="155"/>
    </location>
    <ligand>
        <name>Mg(2+)</name>
        <dbReference type="ChEBI" id="CHEBI:18420"/>
        <label>1</label>
    </ligand>
</feature>
<keyword evidence="17" id="KW-0479">Metal-binding</keyword>
<dbReference type="STRING" id="267748.MMOB1660"/>
<comment type="similarity">
    <text evidence="2">Belongs to the ATPase alpha/beta chains family.</text>
</comment>
<feature type="binding site" evidence="17">
    <location>
        <position position="401"/>
    </location>
    <ligand>
        <name>ATP</name>
        <dbReference type="ChEBI" id="CHEBI:30616"/>
        <label>1</label>
    </ligand>
</feature>
<evidence type="ECO:0000256" key="10">
    <source>
        <dbReference type="ARBA" id="ARBA00023196"/>
    </source>
</evidence>
<feature type="binding site" evidence="17">
    <location>
        <position position="240"/>
    </location>
    <ligand>
        <name>Mg(2+)</name>
        <dbReference type="ChEBI" id="CHEBI:18420"/>
        <label>2</label>
    </ligand>
</feature>
<reference evidence="15 16" key="1">
    <citation type="journal article" date="2004" name="Genome Res.">
        <title>The complete genome and proteome of Mycoplasma mobile.</title>
        <authorList>
            <person name="Jaffe J.D."/>
            <person name="Stange-Thomann N."/>
            <person name="Smith C."/>
            <person name="DeCaprio D."/>
            <person name="Fisher S."/>
            <person name="Butler J."/>
            <person name="Calvo S."/>
            <person name="Elkins T."/>
            <person name="FitzGerald M.G."/>
            <person name="Hafez N."/>
            <person name="Kodira C.D."/>
            <person name="Major J."/>
            <person name="Wang S."/>
            <person name="Wilkinson J."/>
            <person name="Nicol R."/>
            <person name="Nusbaum C."/>
            <person name="Birren B."/>
            <person name="Berg H.C."/>
            <person name="Church G.M."/>
        </authorList>
    </citation>
    <scope>NUCLEOTIDE SEQUENCE [LARGE SCALE GENOMIC DNA]</scope>
    <source>
        <strain evidence="16">ATCC 43663 / 163K / NCTC 11711</strain>
    </source>
</reference>
<dbReference type="Pfam" id="PF00306">
    <property type="entry name" value="ATP-synt_ab_C"/>
    <property type="match status" value="1"/>
</dbReference>
<sequence length="528" mass="58724">MKNLKITAIKDNLIFVEGEHQFSFLEIIKFSDKVEGVVLKANDRSAIVAILNEDKDLNLTVGSLAEATGELYKIPIYDNYLGSIINVLGESLVKQYERTNVALDKKYVFTEAQPIFTRSAVNEPLVTGITVVDGVLPVGRGQKELIIGDRGTGKTAIALNAMLAQENTDVINIFIAIGKKRDEIVEIYGTFKKHNILHKSIIVSAASDDAVAARYLAPYAGMAIAEFFQQIGKDVLVVMDDLTNHADAYRELSLLAGIAPAREAYPGDIFYVHSSLLERGGKYGPEFGGGSITILPIAQTLAGDISGYIPTNLISITDGQIYTSAKLFNEGTRPAIDVNLSVSRLGSAAQSKFMAFASSGLKKIYTEYKYLKRLSSFSSKISNRDLETLQKGKAFESLIDQAEYEVIDYETSAILFLLLKKGFLNFYTEKTEALKVIIGVIKVFLAKDVLGRKMRAILVEHGIDSIVWNLYLNHMILPLLKYHLLSELQYLATNREFIKKFKDIRNDGRILLAYERKGYERGIAYDYK</sequence>
<accession>Q6KIC4</accession>
<feature type="binding site" evidence="17">
    <location>
        <position position="183"/>
    </location>
    <ligand>
        <name>Mg(2+)</name>
        <dbReference type="ChEBI" id="CHEBI:18420"/>
        <label>1</label>
    </ligand>
</feature>
<dbReference type="KEGG" id="mmo:MMOB1660"/>
<dbReference type="GO" id="GO:0045259">
    <property type="term" value="C:proton-transporting ATP synthase complex"/>
    <property type="evidence" value="ECO:0007669"/>
    <property type="project" value="UniProtKB-KW"/>
</dbReference>
<dbReference type="Pfam" id="PF00006">
    <property type="entry name" value="ATP-synt_ab"/>
    <property type="match status" value="1"/>
</dbReference>
<organism evidence="15 16">
    <name type="scientific">Mycoplasma mobile (strain ATCC 43663 / 163K / NCTC 11711)</name>
    <name type="common">Mesomycoplasma mobile</name>
    <dbReference type="NCBI Taxonomy" id="267748"/>
    <lineage>
        <taxon>Bacteria</taxon>
        <taxon>Bacillati</taxon>
        <taxon>Mycoplasmatota</taxon>
        <taxon>Mycoplasmoidales</taxon>
        <taxon>Metamycoplasmataceae</taxon>
        <taxon>Mesomycoplasma</taxon>
    </lineage>
</organism>
<dbReference type="GO" id="GO:0046933">
    <property type="term" value="F:proton-transporting ATP synthase activity, rotational mechanism"/>
    <property type="evidence" value="ECO:0007669"/>
    <property type="project" value="InterPro"/>
</dbReference>
<dbReference type="InterPro" id="IPR027417">
    <property type="entry name" value="P-loop_NTPase"/>
</dbReference>
<evidence type="ECO:0000256" key="4">
    <source>
        <dbReference type="ARBA" id="ARBA00022741"/>
    </source>
</evidence>
<dbReference type="InterPro" id="IPR020003">
    <property type="entry name" value="ATPase_a/bsu_AS"/>
</dbReference>
<dbReference type="EMBL" id="AE017308">
    <property type="protein sequence ID" value="AAT27652.1"/>
    <property type="molecule type" value="Genomic_DNA"/>
</dbReference>
<dbReference type="FunFam" id="3.40.50.300:FF:002432">
    <property type="entry name" value="ATP synthase subunit alpha, mitochondrial"/>
    <property type="match status" value="1"/>
</dbReference>
<reference evidence="17" key="2">
    <citation type="journal article" date="2025" name="Sci. Adv.">
        <title>Dimeric assembly of F&lt;sub&gt;1&lt;/sub&gt;-like ATPase for the gliding motility of &lt;i&gt;Mycoplasma&lt;/i&gt;.</title>
        <authorList>
            <person name="Toyonaga T."/>
            <person name="Kato T."/>
            <person name="Kawamoto A."/>
            <person name="Miyata T."/>
            <person name="Kawakami K."/>
            <person name="Fujita J."/>
            <person name="Hamaguchi T."/>
            <person name="Namba K."/>
            <person name="Miyata M."/>
        </authorList>
    </citation>
    <scope>STRUCTURE BY ELECTRON MICROSCOPY (3.20 ANGSTROMS) IN COMPLEX WITH ADP; ATP AND MG(2+)</scope>
</reference>
<dbReference type="SUPFAM" id="SSF47917">
    <property type="entry name" value="C-terminal domain of alpha and beta subunits of F1 ATP synthase"/>
    <property type="match status" value="1"/>
</dbReference>
<feature type="domain" description="ATP synthase alpha subunit C-terminal" evidence="14">
    <location>
        <begin position="350"/>
        <end position="427"/>
    </location>
</feature>
<keyword evidence="17" id="KW-0002">3D-structure</keyword>
<keyword evidence="11" id="KW-0066">ATP synthesis</keyword>
<dbReference type="PDB" id="9IO5">
    <property type="method" value="EM"/>
    <property type="resolution" value="3.20 A"/>
    <property type="chains" value="D/E/F/K/L/M=1-528"/>
</dbReference>
<dbReference type="PROSITE" id="PS00152">
    <property type="entry name" value="ATPASE_ALPHA_BETA"/>
    <property type="match status" value="1"/>
</dbReference>
<feature type="binding site" evidence="17">
    <location>
        <position position="344"/>
    </location>
    <ligand>
        <name>ATP</name>
        <dbReference type="ChEBI" id="CHEBI:30616"/>
        <label>2</label>
    </ligand>
</feature>
<name>Q6KIC4_MYCM1</name>
<protein>
    <submittedName>
        <fullName evidence="15">ATP synthase alpha chain</fullName>
        <ecNumber evidence="15">3.6.3.14</ecNumber>
    </submittedName>
</protein>
<evidence type="ECO:0000256" key="11">
    <source>
        <dbReference type="ARBA" id="ARBA00023310"/>
    </source>
</evidence>
<dbReference type="GO" id="GO:0043531">
    <property type="term" value="F:ADP binding"/>
    <property type="evidence" value="ECO:0007669"/>
    <property type="project" value="TreeGrafter"/>
</dbReference>
<keyword evidence="4 17" id="KW-0547">Nucleotide-binding</keyword>
<keyword evidence="16" id="KW-1185">Reference proteome</keyword>
<dbReference type="EMDB" id="EMD-60718"/>
<evidence type="ECO:0000256" key="6">
    <source>
        <dbReference type="ARBA" id="ARBA00022840"/>
    </source>
</evidence>
<dbReference type="PANTHER" id="PTHR48082">
    <property type="entry name" value="ATP SYNTHASE SUBUNIT ALPHA, MITOCHONDRIAL"/>
    <property type="match status" value="1"/>
</dbReference>
<evidence type="ECO:0000259" key="14">
    <source>
        <dbReference type="Pfam" id="PF00306"/>
    </source>
</evidence>